<feature type="compositionally biased region" description="Basic and acidic residues" evidence="1">
    <location>
        <begin position="293"/>
        <end position="305"/>
    </location>
</feature>
<dbReference type="PANTHER" id="PTHR37198">
    <property type="entry name" value="NUCLEOLIN"/>
    <property type="match status" value="1"/>
</dbReference>
<feature type="compositionally biased region" description="Polar residues" evidence="1">
    <location>
        <begin position="308"/>
        <end position="326"/>
    </location>
</feature>
<feature type="compositionally biased region" description="Basic and acidic residues" evidence="1">
    <location>
        <begin position="534"/>
        <end position="551"/>
    </location>
</feature>
<feature type="compositionally biased region" description="Basic and acidic residues" evidence="1">
    <location>
        <begin position="918"/>
        <end position="939"/>
    </location>
</feature>
<organism evidence="2 3">
    <name type="scientific">Lolium multiflorum</name>
    <name type="common">Italian ryegrass</name>
    <name type="synonym">Lolium perenne subsp. multiflorum</name>
    <dbReference type="NCBI Taxonomy" id="4521"/>
    <lineage>
        <taxon>Eukaryota</taxon>
        <taxon>Viridiplantae</taxon>
        <taxon>Streptophyta</taxon>
        <taxon>Embryophyta</taxon>
        <taxon>Tracheophyta</taxon>
        <taxon>Spermatophyta</taxon>
        <taxon>Magnoliopsida</taxon>
        <taxon>Liliopsida</taxon>
        <taxon>Poales</taxon>
        <taxon>Poaceae</taxon>
        <taxon>BOP clade</taxon>
        <taxon>Pooideae</taxon>
        <taxon>Poodae</taxon>
        <taxon>Poeae</taxon>
        <taxon>Poeae Chloroplast Group 2 (Poeae type)</taxon>
        <taxon>Loliodinae</taxon>
        <taxon>Loliinae</taxon>
        <taxon>Lolium</taxon>
    </lineage>
</organism>
<gene>
    <name evidence="2" type="ORF">QYE76_010153</name>
</gene>
<dbReference type="EMBL" id="JAUUTY010000001">
    <property type="protein sequence ID" value="KAK1693456.1"/>
    <property type="molecule type" value="Genomic_DNA"/>
</dbReference>
<name>A0AAD8TT46_LOLMU</name>
<evidence type="ECO:0000256" key="1">
    <source>
        <dbReference type="SAM" id="MobiDB-lite"/>
    </source>
</evidence>
<feature type="compositionally biased region" description="Polar residues" evidence="1">
    <location>
        <begin position="391"/>
        <end position="403"/>
    </location>
</feature>
<reference evidence="2" key="1">
    <citation type="submission" date="2023-07" db="EMBL/GenBank/DDBJ databases">
        <title>A chromosome-level genome assembly of Lolium multiflorum.</title>
        <authorList>
            <person name="Chen Y."/>
            <person name="Copetti D."/>
            <person name="Kolliker R."/>
            <person name="Studer B."/>
        </authorList>
    </citation>
    <scope>NUCLEOTIDE SEQUENCE</scope>
    <source>
        <strain evidence="2">02402/16</strain>
        <tissue evidence="2">Leaf</tissue>
    </source>
</reference>
<feature type="region of interest" description="Disordered" evidence="1">
    <location>
        <begin position="824"/>
        <end position="949"/>
    </location>
</feature>
<feature type="compositionally biased region" description="Basic and acidic residues" evidence="1">
    <location>
        <begin position="413"/>
        <end position="422"/>
    </location>
</feature>
<dbReference type="PANTHER" id="PTHR37198:SF1">
    <property type="entry name" value="NUCLEOLIN"/>
    <property type="match status" value="1"/>
</dbReference>
<feature type="compositionally biased region" description="Basic and acidic residues" evidence="1">
    <location>
        <begin position="854"/>
        <end position="872"/>
    </location>
</feature>
<feature type="compositionally biased region" description="Polar residues" evidence="1">
    <location>
        <begin position="643"/>
        <end position="658"/>
    </location>
</feature>
<sequence length="1257" mass="134820">MDPDEVELELEPAGVHNHDLLTHNNRRAPGGGGGNGSWACHLLRHGCVLARKAALAGAAATAAPVVVPPLIVLSAAGVALSVPFAAYLASLAATDYLTRALLRACQPPAQPYRHRQEYDDGLEQEFLDAYGYGQEAPVFGHFSAETEQDEEDESDAPLLLPRHPGFSEASSAADAGEKEVGGEFSARESGQISYTSTRGDDTEEGKEALSGDFAVSASAKNEDSQVQKLGQGEFSVPDPGQQPFQSENWSEEQGDVYSKYKEDDGRTTEENKTTKETLSQGFAFPESRVPASGDKDGVVQEKGEGEFSAQNSGQYSLLSSLGNENEQGMPMEGKRSAEEMPPRNFVASESPAPLIHGEEKQRDTSLLLPRDHGVSEALVPALADEVAGEFSSVQESGLESYTSDRGEETEENTTMRKSESTGKEVLPGGIGLSASAKPLFSDKDNLVQEKREGGFSVQNSGQQSFESKNWNKEEEEDGQSTEENKSTKETPSQGVNFPEPPAPTPGGDDGNVVQEKGGVFFVQNSGQQLFQSNNEKEENDGKTREENKSNEETLSQGFYFPEQPVPTLGGGDDNVVQEKGGVFFVQNSGQQSKNEKEEEYGNTREENKSNEETLSQGFYFPELCVPASSDKDNTVQEKGEVESSAQNLGQHSLLSSTGHKNEEGITMEEDKSTEVMPLRDFVVSESSVPVLHGEDDAVQSKEGFDVAVQELLEEANSTAPASEVLPPSNLATRESPVDHVTGEVDDVDVGIAAAEEPESEVLHPTSESPAYPVTRESVDVQVEIISVAAPESEVLPPSNLVARESPPNVATKKMVSKGFYFPASGGGDNVVQKKGEGELSVQSSGQQSFQSKNWNEKEEDDGRTTEENKSTEETVSQGLYFPESHVPASGEKGNVVRQKGEGEFSAHNLAPYSLPLNTKDEKEKDITMEEKKPTEDMPPRDFTVSESSVSVFRGEDDVVQSKEGFEVTVQGVVEEADSNTDLDMGEVDNVQVEIIAIAAPESEALPSCRMDLVTGEIVDVYAGIAAAVEPETESEVQHPSNLTTSESSADPETREIVDVQVDIVDAAVPESEVLPLSSLAALESQAIAETAHVGEVKNEKSMAIEEKNSTEDMPPRGSFVSESSVPVLGGEDDVAQSKDGFEVAVQELMEEANSNTDLVKGEVVDVQVETEHVGEIIGITVVEDIVRDFDDVNKGVSFIPVASVHDGEDVMSSGSTPYLSTVGEEMSDQPNQSTGVGYAVKNEAFGSTVAAGGEVSR</sequence>
<feature type="compositionally biased region" description="Polar residues" evidence="1">
    <location>
        <begin position="1037"/>
        <end position="1050"/>
    </location>
</feature>
<accession>A0AAD8TT46</accession>
<feature type="compositionally biased region" description="Low complexity" evidence="1">
    <location>
        <begin position="840"/>
        <end position="851"/>
    </location>
</feature>
<evidence type="ECO:0000313" key="3">
    <source>
        <dbReference type="Proteomes" id="UP001231189"/>
    </source>
</evidence>
<dbReference type="AlphaFoldDB" id="A0AAD8TT46"/>
<feature type="compositionally biased region" description="Basic and acidic residues" evidence="1">
    <location>
        <begin position="440"/>
        <end position="453"/>
    </location>
</feature>
<keyword evidence="3" id="KW-1185">Reference proteome</keyword>
<protein>
    <submittedName>
        <fullName evidence="2">Uncharacterized protein</fullName>
    </submittedName>
</protein>
<feature type="compositionally biased region" description="Basic and acidic residues" evidence="1">
    <location>
        <begin position="258"/>
        <end position="275"/>
    </location>
</feature>
<feature type="compositionally biased region" description="Acidic residues" evidence="1">
    <location>
        <begin position="146"/>
        <end position="155"/>
    </location>
</feature>
<feature type="region of interest" description="Disordered" evidence="1">
    <location>
        <begin position="1030"/>
        <end position="1052"/>
    </location>
</feature>
<comment type="caution">
    <text evidence="2">The sequence shown here is derived from an EMBL/GenBank/DDBJ whole genome shotgun (WGS) entry which is preliminary data.</text>
</comment>
<feature type="compositionally biased region" description="Basic and acidic residues" evidence="1">
    <location>
        <begin position="629"/>
        <end position="641"/>
    </location>
</feature>
<feature type="region of interest" description="Disordered" evidence="1">
    <location>
        <begin position="716"/>
        <end position="741"/>
    </location>
</feature>
<feature type="compositionally biased region" description="Polar residues" evidence="1">
    <location>
        <begin position="188"/>
        <end position="197"/>
    </location>
</feature>
<feature type="region of interest" description="Disordered" evidence="1">
    <location>
        <begin position="145"/>
        <end position="363"/>
    </location>
</feature>
<feature type="region of interest" description="Disordered" evidence="1">
    <location>
        <begin position="389"/>
        <end position="673"/>
    </location>
</feature>
<feature type="compositionally biased region" description="Basic and acidic residues" evidence="1">
    <location>
        <begin position="332"/>
        <end position="341"/>
    </location>
</feature>
<feature type="compositionally biased region" description="Polar residues" evidence="1">
    <location>
        <begin position="456"/>
        <end position="468"/>
    </location>
</feature>
<feature type="compositionally biased region" description="Basic and acidic residues" evidence="1">
    <location>
        <begin position="659"/>
        <end position="673"/>
    </location>
</feature>
<proteinExistence type="predicted"/>
<feature type="compositionally biased region" description="Polar residues" evidence="1">
    <location>
        <begin position="522"/>
        <end position="533"/>
    </location>
</feature>
<dbReference type="Proteomes" id="UP001231189">
    <property type="component" value="Unassembled WGS sequence"/>
</dbReference>
<evidence type="ECO:0000313" key="2">
    <source>
        <dbReference type="EMBL" id="KAK1693456.1"/>
    </source>
</evidence>
<feature type="compositionally biased region" description="Basic and acidic residues" evidence="1">
    <location>
        <begin position="593"/>
        <end position="611"/>
    </location>
</feature>